<proteinExistence type="predicted"/>
<organism evidence="3 4">
    <name type="scientific">Durusdinium trenchii</name>
    <dbReference type="NCBI Taxonomy" id="1381693"/>
    <lineage>
        <taxon>Eukaryota</taxon>
        <taxon>Sar</taxon>
        <taxon>Alveolata</taxon>
        <taxon>Dinophyceae</taxon>
        <taxon>Suessiales</taxon>
        <taxon>Symbiodiniaceae</taxon>
        <taxon>Durusdinium</taxon>
    </lineage>
</organism>
<keyword evidence="2" id="KW-1133">Transmembrane helix</keyword>
<name>A0ABP0RK06_9DINO</name>
<feature type="compositionally biased region" description="Low complexity" evidence="1">
    <location>
        <begin position="873"/>
        <end position="884"/>
    </location>
</feature>
<dbReference type="Proteomes" id="UP001642484">
    <property type="component" value="Unassembled WGS sequence"/>
</dbReference>
<reference evidence="3 4" key="1">
    <citation type="submission" date="2024-02" db="EMBL/GenBank/DDBJ databases">
        <authorList>
            <person name="Chen Y."/>
            <person name="Shah S."/>
            <person name="Dougan E. K."/>
            <person name="Thang M."/>
            <person name="Chan C."/>
        </authorList>
    </citation>
    <scope>NUCLEOTIDE SEQUENCE [LARGE SCALE GENOMIC DNA]</scope>
</reference>
<keyword evidence="2" id="KW-0812">Transmembrane</keyword>
<evidence type="ECO:0000313" key="4">
    <source>
        <dbReference type="Proteomes" id="UP001642484"/>
    </source>
</evidence>
<feature type="compositionally biased region" description="Low complexity" evidence="1">
    <location>
        <begin position="637"/>
        <end position="650"/>
    </location>
</feature>
<keyword evidence="4" id="KW-1185">Reference proteome</keyword>
<gene>
    <name evidence="3" type="ORF">CCMP2556_LOCUS47116</name>
</gene>
<evidence type="ECO:0000256" key="2">
    <source>
        <dbReference type="SAM" id="Phobius"/>
    </source>
</evidence>
<evidence type="ECO:0008006" key="5">
    <source>
        <dbReference type="Google" id="ProtNLM"/>
    </source>
</evidence>
<comment type="caution">
    <text evidence="3">The sequence shown here is derived from an EMBL/GenBank/DDBJ whole genome shotgun (WGS) entry which is preliminary data.</text>
</comment>
<feature type="compositionally biased region" description="Low complexity" evidence="1">
    <location>
        <begin position="843"/>
        <end position="858"/>
    </location>
</feature>
<keyword evidence="2" id="KW-0472">Membrane</keyword>
<feature type="region of interest" description="Disordered" evidence="1">
    <location>
        <begin position="586"/>
        <end position="660"/>
    </location>
</feature>
<dbReference type="EMBL" id="CAXAMN010025980">
    <property type="protein sequence ID" value="CAK9099576.1"/>
    <property type="molecule type" value="Genomic_DNA"/>
</dbReference>
<evidence type="ECO:0000313" key="3">
    <source>
        <dbReference type="EMBL" id="CAK9099576.1"/>
    </source>
</evidence>
<accession>A0ABP0RK06</accession>
<sequence length="884" mass="95714">MSGYDSFDSYTLAYNSRVTANNTEWFDSDTTVTGRQALLEAVISKASAQADVSVKQYEHLLDILSANDSAADLLKRLNGSGLLDERQKATLHALELREARSGYKAIARLQNSIGNRVFGVGSNIEDDWNIDAGSRKLTVVDSDSTSVSHQQSGIPSMNLHIILDKLKRVWLLQFSVRPVLKRKMFCFFFILVAVAGMMSLTGCMIPGFQRGNGGRRNHSHVGDAGPPYVGTATLKVPPAWSAERAHWYSLRSWLSDLILWSAATDLEGARQGPVAALQISGAARDLVREIPPNVLQNGRIDPQTGAHTSGLMVLAETLIQRYAPLDAEVATRSVSELINIRKMQGESTDAFLVRFDVLRNRAANRGGMAVNFSGLSWILLNALGLAPDQWERLLFHNEGRMPANGDEFNQLMERIRRTGHMYEGHMNHRTHHQGATGDTGLYFHQPENGPGSAYFPTFSSEWPSTGSSSNPFAPAAQSPFVESQAFVGTAHMPSQDAHVSQAAGLERIVSGHASQSFVSSADDEWCQACGMYFEDDEFSSATDSDDGAIDPDAASSYQYISIDGHTRSDDCSVAMTNAPILQGSSAAVELEQSSHEEEQEEDHPGPSQVEHADEARNSPAASPMYHTPERSSTRYGSAASSPAYPSTNTPPAAPTPGAPQKRRLNLSELLAETEHHEYPWWENMAGSSSPQADPMAYHVRARVDGKVGLLVDPGAHDNLIGSETCELMARQLGSKAVSKSLDRPIMISGVGKNSQSADSSSTVDCCFRTIDGQVIRGTYTAPVAPDSSLPPLLGLKSLRAKDAVVDTKTPALILPGPGGIEYRLSPGSRIRRLEMSDSGHLILPLSSPGSDASGSSSDNKLDFVMQCRRNRSVSRSPSPGHDPQ</sequence>
<evidence type="ECO:0000256" key="1">
    <source>
        <dbReference type="SAM" id="MobiDB-lite"/>
    </source>
</evidence>
<feature type="region of interest" description="Disordered" evidence="1">
    <location>
        <begin position="841"/>
        <end position="884"/>
    </location>
</feature>
<protein>
    <recommendedName>
        <fullName evidence="5">Peptidase A2 domain-containing protein</fullName>
    </recommendedName>
</protein>
<feature type="transmembrane region" description="Helical" evidence="2">
    <location>
        <begin position="185"/>
        <end position="208"/>
    </location>
</feature>